<comment type="subcellular location">
    <subcellularLocation>
        <location evidence="9">Cytoplasm</location>
    </subcellularLocation>
</comment>
<dbReference type="EC" id="2.7.2.8" evidence="9"/>
<dbReference type="Pfam" id="PF00696">
    <property type="entry name" value="AA_kinase"/>
    <property type="match status" value="1"/>
</dbReference>
<feature type="binding site" evidence="9">
    <location>
        <position position="155"/>
    </location>
    <ligand>
        <name>substrate</name>
    </ligand>
</feature>
<dbReference type="GO" id="GO:0042450">
    <property type="term" value="P:L-arginine biosynthetic process via ornithine"/>
    <property type="evidence" value="ECO:0007669"/>
    <property type="project" value="UniProtKB-UniRule"/>
</dbReference>
<dbReference type="SUPFAM" id="SSF53633">
    <property type="entry name" value="Carbamate kinase-like"/>
    <property type="match status" value="1"/>
</dbReference>
<feature type="binding site" evidence="9">
    <location>
        <position position="62"/>
    </location>
    <ligand>
        <name>substrate</name>
    </ligand>
</feature>
<proteinExistence type="inferred from homology"/>
<keyword evidence="5 9" id="KW-0547">Nucleotide-binding</keyword>
<comment type="function">
    <text evidence="9">Catalyzes the ATP-dependent phosphorylation of N-acetyl-L-glutamate.</text>
</comment>
<keyword evidence="3 9" id="KW-0028">Amino-acid biosynthesis</keyword>
<evidence type="ECO:0000256" key="1">
    <source>
        <dbReference type="ARBA" id="ARBA00004828"/>
    </source>
</evidence>
<evidence type="ECO:0000256" key="4">
    <source>
        <dbReference type="ARBA" id="ARBA00022679"/>
    </source>
</evidence>
<dbReference type="AlphaFoldDB" id="A0AAW5E770"/>
<dbReference type="CDD" id="cd04238">
    <property type="entry name" value="AAK_NAGK-like"/>
    <property type="match status" value="1"/>
</dbReference>
<dbReference type="RefSeq" id="WP_240255746.1">
    <property type="nucleotide sequence ID" value="NZ_JAKTTI010000015.1"/>
</dbReference>
<keyword evidence="6 9" id="KW-0418">Kinase</keyword>
<comment type="pathway">
    <text evidence="1 9">Amino-acid biosynthesis; L-arginine biosynthesis; N(2)-acetyl-L-ornithine from L-glutamate: step 2/4.</text>
</comment>
<sequence length="258" mass="27664">MNTIVIKCGGSILAKLSDEFFTSIKELQQKGFQIVIVHGGGPEIETMLNQLQIKSEFVNGLRRTTAEVLEVVEMVLSGKVNKSLVNNLSKMGINAVGLAGTDVNILSAKAIDYEKLGFVGEVTHVNSNFLEGLLRKNYLPVLSPIGIADDFNKYNINADTAAASVAIALNAKHLLFVTDVSGILKDGEVVPYLNTNEVDELIEDGTIYGGMIPKVKAALQALSTGQLHEITIINGKDSLLALDGSLKGTKIVKELEVV</sequence>
<feature type="site" description="Transition state stabilizer" evidence="9">
    <location>
        <position position="7"/>
    </location>
</feature>
<comment type="similarity">
    <text evidence="9">Belongs to the acetylglutamate kinase family. ArgB subfamily.</text>
</comment>
<evidence type="ECO:0000256" key="6">
    <source>
        <dbReference type="ARBA" id="ARBA00022777"/>
    </source>
</evidence>
<evidence type="ECO:0000256" key="8">
    <source>
        <dbReference type="ARBA" id="ARBA00048141"/>
    </source>
</evidence>
<evidence type="ECO:0000256" key="2">
    <source>
        <dbReference type="ARBA" id="ARBA00022571"/>
    </source>
</evidence>
<keyword evidence="12" id="KW-1185">Reference proteome</keyword>
<evidence type="ECO:0000256" key="5">
    <source>
        <dbReference type="ARBA" id="ARBA00022741"/>
    </source>
</evidence>
<dbReference type="InterPro" id="IPR004662">
    <property type="entry name" value="AcgluKinase_fam"/>
</dbReference>
<evidence type="ECO:0000259" key="10">
    <source>
        <dbReference type="Pfam" id="PF00696"/>
    </source>
</evidence>
<dbReference type="InterPro" id="IPR001048">
    <property type="entry name" value="Asp/Glu/Uridylate_kinase"/>
</dbReference>
<feature type="domain" description="Aspartate/glutamate/uridylate kinase" evidence="10">
    <location>
        <begin position="2"/>
        <end position="234"/>
    </location>
</feature>
<dbReference type="GO" id="GO:0003991">
    <property type="term" value="F:acetylglutamate kinase activity"/>
    <property type="evidence" value="ECO:0007669"/>
    <property type="project" value="UniProtKB-UniRule"/>
</dbReference>
<comment type="caution">
    <text evidence="11">The sequence shown here is derived from an EMBL/GenBank/DDBJ whole genome shotgun (WGS) entry which is preliminary data.</text>
</comment>
<keyword evidence="9" id="KW-0963">Cytoplasm</keyword>
<dbReference type="Gene3D" id="3.40.1160.10">
    <property type="entry name" value="Acetylglutamate kinase-like"/>
    <property type="match status" value="1"/>
</dbReference>
<dbReference type="FunFam" id="3.40.1160.10:FF:000004">
    <property type="entry name" value="Acetylglutamate kinase"/>
    <property type="match status" value="1"/>
</dbReference>
<keyword evidence="7 9" id="KW-0067">ATP-binding</keyword>
<organism evidence="11 12">
    <name type="scientific">Fredinandcohnia quinoae</name>
    <dbReference type="NCBI Taxonomy" id="2918902"/>
    <lineage>
        <taxon>Bacteria</taxon>
        <taxon>Bacillati</taxon>
        <taxon>Bacillota</taxon>
        <taxon>Bacilli</taxon>
        <taxon>Bacillales</taxon>
        <taxon>Bacillaceae</taxon>
        <taxon>Fredinandcohnia</taxon>
    </lineage>
</organism>
<feature type="binding site" evidence="9">
    <location>
        <begin position="40"/>
        <end position="41"/>
    </location>
    <ligand>
        <name>substrate</name>
    </ligand>
</feature>
<dbReference type="EMBL" id="JAKTTI010000015">
    <property type="protein sequence ID" value="MCH1625872.1"/>
    <property type="molecule type" value="Genomic_DNA"/>
</dbReference>
<feature type="site" description="Transition state stabilizer" evidence="9">
    <location>
        <position position="214"/>
    </location>
</feature>
<protein>
    <recommendedName>
        <fullName evidence="9">Acetylglutamate kinase</fullName>
        <ecNumber evidence="9">2.7.2.8</ecNumber>
    </recommendedName>
    <alternativeName>
        <fullName evidence="9">N-acetyl-L-glutamate 5-phosphotransferase</fullName>
    </alternativeName>
    <alternativeName>
        <fullName evidence="9">NAG kinase</fullName>
        <shortName evidence="9">NAGK</shortName>
    </alternativeName>
</protein>
<dbReference type="PIRSF" id="PIRSF000728">
    <property type="entry name" value="NAGK"/>
    <property type="match status" value="1"/>
</dbReference>
<dbReference type="Proteomes" id="UP001431131">
    <property type="component" value="Unassembled WGS sequence"/>
</dbReference>
<accession>A0AAW5E770</accession>
<evidence type="ECO:0000256" key="9">
    <source>
        <dbReference type="HAMAP-Rule" id="MF_00082"/>
    </source>
</evidence>
<dbReference type="InterPro" id="IPR036393">
    <property type="entry name" value="AceGlu_kinase-like_sf"/>
</dbReference>
<dbReference type="PANTHER" id="PTHR23342">
    <property type="entry name" value="N-ACETYLGLUTAMATE SYNTHASE"/>
    <property type="match status" value="1"/>
</dbReference>
<dbReference type="HAMAP" id="MF_00082">
    <property type="entry name" value="ArgB"/>
    <property type="match status" value="1"/>
</dbReference>
<dbReference type="NCBIfam" id="TIGR00761">
    <property type="entry name" value="argB"/>
    <property type="match status" value="1"/>
</dbReference>
<evidence type="ECO:0000313" key="12">
    <source>
        <dbReference type="Proteomes" id="UP001431131"/>
    </source>
</evidence>
<reference evidence="11" key="1">
    <citation type="submission" date="2022-02" db="EMBL/GenBank/DDBJ databases">
        <title>Fredinandcohnia quinoae sp. nov. isolated from Chenopodium quinoa seeds.</title>
        <authorList>
            <person name="Saati-Santamaria Z."/>
            <person name="Flores-Felix J.D."/>
            <person name="Igual J.M."/>
            <person name="Velazquez E."/>
            <person name="Garcia-Fraile P."/>
            <person name="Martinez-Molina E."/>
        </authorList>
    </citation>
    <scope>NUCLEOTIDE SEQUENCE</scope>
    <source>
        <strain evidence="11">SECRCQ15</strain>
    </source>
</reference>
<evidence type="ECO:0000313" key="11">
    <source>
        <dbReference type="EMBL" id="MCH1625872.1"/>
    </source>
</evidence>
<gene>
    <name evidence="9 11" type="primary">argB</name>
    <name evidence="11" type="ORF">MJG50_11075</name>
</gene>
<evidence type="ECO:0000256" key="7">
    <source>
        <dbReference type="ARBA" id="ARBA00022840"/>
    </source>
</evidence>
<keyword evidence="4 9" id="KW-0808">Transferase</keyword>
<keyword evidence="2 9" id="KW-0055">Arginine biosynthesis</keyword>
<dbReference type="GO" id="GO:0005737">
    <property type="term" value="C:cytoplasm"/>
    <property type="evidence" value="ECO:0007669"/>
    <property type="project" value="UniProtKB-SubCell"/>
</dbReference>
<dbReference type="PANTHER" id="PTHR23342:SF0">
    <property type="entry name" value="N-ACETYLGLUTAMATE SYNTHASE, MITOCHONDRIAL"/>
    <property type="match status" value="1"/>
</dbReference>
<dbReference type="GO" id="GO:0005524">
    <property type="term" value="F:ATP binding"/>
    <property type="evidence" value="ECO:0007669"/>
    <property type="project" value="UniProtKB-UniRule"/>
</dbReference>
<dbReference type="InterPro" id="IPR037528">
    <property type="entry name" value="ArgB"/>
</dbReference>
<evidence type="ECO:0000256" key="3">
    <source>
        <dbReference type="ARBA" id="ARBA00022605"/>
    </source>
</evidence>
<name>A0AAW5E770_9BACI</name>
<comment type="catalytic activity">
    <reaction evidence="8 9">
        <text>N-acetyl-L-glutamate + ATP = N-acetyl-L-glutamyl 5-phosphate + ADP</text>
        <dbReference type="Rhea" id="RHEA:14629"/>
        <dbReference type="ChEBI" id="CHEBI:30616"/>
        <dbReference type="ChEBI" id="CHEBI:44337"/>
        <dbReference type="ChEBI" id="CHEBI:57936"/>
        <dbReference type="ChEBI" id="CHEBI:456216"/>
        <dbReference type="EC" id="2.7.2.8"/>
    </reaction>
</comment>